<dbReference type="CDD" id="cd02983">
    <property type="entry name" value="P5_C"/>
    <property type="match status" value="1"/>
</dbReference>
<comment type="caution">
    <text evidence="15">The sequence shown here is derived from an EMBL/GenBank/DDBJ whole genome shotgun (WGS) entry which is preliminary data.</text>
</comment>
<dbReference type="SUPFAM" id="SSF52833">
    <property type="entry name" value="Thioredoxin-like"/>
    <property type="match status" value="3"/>
</dbReference>
<evidence type="ECO:0000256" key="12">
    <source>
        <dbReference type="SAM" id="MobiDB-lite"/>
    </source>
</evidence>
<evidence type="ECO:0000256" key="3">
    <source>
        <dbReference type="ARBA" id="ARBA00006347"/>
    </source>
</evidence>
<keyword evidence="10" id="KW-0676">Redox-active center</keyword>
<dbReference type="Proteomes" id="UP000623129">
    <property type="component" value="Unassembled WGS sequence"/>
</dbReference>
<evidence type="ECO:0000256" key="4">
    <source>
        <dbReference type="ARBA" id="ARBA00012723"/>
    </source>
</evidence>
<keyword evidence="8" id="KW-1015">Disulfide bond</keyword>
<gene>
    <name evidence="15" type="ORF">FCM35_KLT11587</name>
</gene>
<keyword evidence="9 15" id="KW-0413">Isomerase</keyword>
<dbReference type="GO" id="GO:0034976">
    <property type="term" value="P:response to endoplasmic reticulum stress"/>
    <property type="evidence" value="ECO:0007669"/>
    <property type="project" value="TreeGrafter"/>
</dbReference>
<dbReference type="PRINTS" id="PR00421">
    <property type="entry name" value="THIOREDOXIN"/>
</dbReference>
<dbReference type="AlphaFoldDB" id="A0A833VFH6"/>
<dbReference type="OrthoDB" id="10264505at2759"/>
<evidence type="ECO:0000256" key="13">
    <source>
        <dbReference type="SAM" id="SignalP"/>
    </source>
</evidence>
<dbReference type="GO" id="GO:0015035">
    <property type="term" value="F:protein-disulfide reductase activity"/>
    <property type="evidence" value="ECO:0007669"/>
    <property type="project" value="TreeGrafter"/>
</dbReference>
<feature type="domain" description="Thioredoxin" evidence="14">
    <location>
        <begin position="150"/>
        <end position="264"/>
    </location>
</feature>
<dbReference type="InterPro" id="IPR013766">
    <property type="entry name" value="Thioredoxin_domain"/>
</dbReference>
<evidence type="ECO:0000256" key="7">
    <source>
        <dbReference type="ARBA" id="ARBA00022824"/>
    </source>
</evidence>
<sequence>MLARFLLLLLSVASPAAALYSASSPVVQLNPSNFKKVLNSNGVVLVEFFAPWCGHCKALVPAWEKAASVLKGVVTVAALDADAHQALAQEYGIQGFPTIKVFLPGKPPMDYQGAREAKPIAEFALKQVKALLKERLEGKATGGPSSSEKKSETKTSASVALTSSNFDDTVIKSKDLWIVEFFAPWCGHCKKLAPEWKRASNNLKGKVNLGHVNCDEEKSLMSRFNVQGFPTILVFGDDKKSPFVYEGVRTAAAIESFALEQLEARPVEIVELTDPDVMEGKCASAAICFVSFLPDILDSKADGRNKYLELLLSVAEKFKKSPYSFVWAAAGKQTDLESKVGVGGYGYPAMVALNPKKGVFAPLKGSFQKDPIIEFVKEAGQGGKGNLPLANTPTITQTEPWDGKDGEVIEEDEFSLDELMGDEAVKKDEL</sequence>
<dbReference type="InterPro" id="IPR017937">
    <property type="entry name" value="Thioredoxin_CS"/>
</dbReference>
<feature type="signal peptide" evidence="13">
    <location>
        <begin position="1"/>
        <end position="18"/>
    </location>
</feature>
<dbReference type="InterPro" id="IPR036249">
    <property type="entry name" value="Thioredoxin-like_sf"/>
</dbReference>
<organism evidence="15 16">
    <name type="scientific">Carex littledalei</name>
    <dbReference type="NCBI Taxonomy" id="544730"/>
    <lineage>
        <taxon>Eukaryota</taxon>
        <taxon>Viridiplantae</taxon>
        <taxon>Streptophyta</taxon>
        <taxon>Embryophyta</taxon>
        <taxon>Tracheophyta</taxon>
        <taxon>Spermatophyta</taxon>
        <taxon>Magnoliopsida</taxon>
        <taxon>Liliopsida</taxon>
        <taxon>Poales</taxon>
        <taxon>Cyperaceae</taxon>
        <taxon>Cyperoideae</taxon>
        <taxon>Cariceae</taxon>
        <taxon>Carex</taxon>
        <taxon>Carex subgen. Euthyceras</taxon>
    </lineage>
</organism>
<evidence type="ECO:0000256" key="8">
    <source>
        <dbReference type="ARBA" id="ARBA00023157"/>
    </source>
</evidence>
<feature type="region of interest" description="Disordered" evidence="12">
    <location>
        <begin position="386"/>
        <end position="407"/>
    </location>
</feature>
<feature type="domain" description="Thioredoxin" evidence="14">
    <location>
        <begin position="8"/>
        <end position="133"/>
    </location>
</feature>
<dbReference type="InterPro" id="IPR057305">
    <property type="entry name" value="Thioredox_PDIA6_C"/>
</dbReference>
<dbReference type="NCBIfam" id="TIGR01126">
    <property type="entry name" value="pdi_dom"/>
    <property type="match status" value="2"/>
</dbReference>
<evidence type="ECO:0000313" key="16">
    <source>
        <dbReference type="Proteomes" id="UP000623129"/>
    </source>
</evidence>
<dbReference type="InterPro" id="IPR005788">
    <property type="entry name" value="PDI_thioredoxin-like_dom"/>
</dbReference>
<comment type="similarity">
    <text evidence="3 11">Belongs to the protein disulfide isomerase family.</text>
</comment>
<dbReference type="PANTHER" id="PTHR45815">
    <property type="entry name" value="PROTEIN DISULFIDE-ISOMERASE A6"/>
    <property type="match status" value="1"/>
</dbReference>
<dbReference type="FunFam" id="3.40.30.10:FF:000050">
    <property type="entry name" value="protein disulfide-isomerase A6 isoform X1"/>
    <property type="match status" value="1"/>
</dbReference>
<dbReference type="GO" id="GO:0005788">
    <property type="term" value="C:endoplasmic reticulum lumen"/>
    <property type="evidence" value="ECO:0007669"/>
    <property type="project" value="UniProtKB-SubCell"/>
</dbReference>
<feature type="compositionally biased region" description="Polar residues" evidence="12">
    <location>
        <begin position="389"/>
        <end position="399"/>
    </location>
</feature>
<proteinExistence type="inferred from homology"/>
<comment type="subcellular location">
    <subcellularLocation>
        <location evidence="2">Endoplasmic reticulum lumen</location>
    </subcellularLocation>
</comment>
<keyword evidence="6" id="KW-0677">Repeat</keyword>
<accession>A0A833VFH6</accession>
<feature type="chain" id="PRO_5032346949" description="protein disulfide-isomerase" evidence="13">
    <location>
        <begin position="19"/>
        <end position="430"/>
    </location>
</feature>
<keyword evidence="16" id="KW-1185">Reference proteome</keyword>
<dbReference type="CDD" id="cd03001">
    <property type="entry name" value="PDI_a_P5"/>
    <property type="match status" value="2"/>
</dbReference>
<dbReference type="PROSITE" id="PS00194">
    <property type="entry name" value="THIOREDOXIN_1"/>
    <property type="match status" value="2"/>
</dbReference>
<evidence type="ECO:0000259" key="14">
    <source>
        <dbReference type="PROSITE" id="PS51352"/>
    </source>
</evidence>
<comment type="catalytic activity">
    <reaction evidence="1">
        <text>Catalyzes the rearrangement of -S-S- bonds in proteins.</text>
        <dbReference type="EC" id="5.3.4.1"/>
    </reaction>
</comment>
<dbReference type="EMBL" id="SWLB01000022">
    <property type="protein sequence ID" value="KAF3324120.1"/>
    <property type="molecule type" value="Genomic_DNA"/>
</dbReference>
<evidence type="ECO:0000313" key="15">
    <source>
        <dbReference type="EMBL" id="KAF3324120.1"/>
    </source>
</evidence>
<name>A0A833VFH6_9POAL</name>
<evidence type="ECO:0000256" key="2">
    <source>
        <dbReference type="ARBA" id="ARBA00004319"/>
    </source>
</evidence>
<dbReference type="Pfam" id="PF00085">
    <property type="entry name" value="Thioredoxin"/>
    <property type="match status" value="2"/>
</dbReference>
<evidence type="ECO:0000256" key="11">
    <source>
        <dbReference type="RuleBase" id="RU004208"/>
    </source>
</evidence>
<evidence type="ECO:0000256" key="6">
    <source>
        <dbReference type="ARBA" id="ARBA00022737"/>
    </source>
</evidence>
<dbReference type="PANTHER" id="PTHR45815:SF3">
    <property type="entry name" value="PROTEIN DISULFIDE-ISOMERASE A6"/>
    <property type="match status" value="1"/>
</dbReference>
<evidence type="ECO:0000256" key="5">
    <source>
        <dbReference type="ARBA" id="ARBA00022729"/>
    </source>
</evidence>
<keyword evidence="7" id="KW-0256">Endoplasmic reticulum</keyword>
<dbReference type="PROSITE" id="PS51352">
    <property type="entry name" value="THIOREDOXIN_2"/>
    <property type="match status" value="2"/>
</dbReference>
<evidence type="ECO:0000256" key="10">
    <source>
        <dbReference type="ARBA" id="ARBA00023284"/>
    </source>
</evidence>
<dbReference type="Gene3D" id="3.40.30.10">
    <property type="entry name" value="Glutaredoxin"/>
    <property type="match status" value="3"/>
</dbReference>
<reference evidence="15" key="1">
    <citation type="submission" date="2020-01" db="EMBL/GenBank/DDBJ databases">
        <title>Genome sequence of Kobresia littledalei, the first chromosome-level genome in the family Cyperaceae.</title>
        <authorList>
            <person name="Qu G."/>
        </authorList>
    </citation>
    <scope>NUCLEOTIDE SEQUENCE</scope>
    <source>
        <strain evidence="15">C.B.Clarke</strain>
        <tissue evidence="15">Leaf</tissue>
    </source>
</reference>
<dbReference type="EC" id="5.3.4.1" evidence="4"/>
<keyword evidence="5 13" id="KW-0732">Signal</keyword>
<dbReference type="Pfam" id="PF24541">
    <property type="entry name" value="Thioredox_PDIA6_C"/>
    <property type="match status" value="1"/>
</dbReference>
<evidence type="ECO:0000256" key="1">
    <source>
        <dbReference type="ARBA" id="ARBA00001182"/>
    </source>
</evidence>
<protein>
    <recommendedName>
        <fullName evidence="4">protein disulfide-isomerase</fullName>
        <ecNumber evidence="4">5.3.4.1</ecNumber>
    </recommendedName>
</protein>
<evidence type="ECO:0000256" key="9">
    <source>
        <dbReference type="ARBA" id="ARBA00023235"/>
    </source>
</evidence>
<dbReference type="GO" id="GO:0003756">
    <property type="term" value="F:protein disulfide isomerase activity"/>
    <property type="evidence" value="ECO:0007669"/>
    <property type="project" value="UniProtKB-EC"/>
</dbReference>